<evidence type="ECO:0000256" key="3">
    <source>
        <dbReference type="ARBA" id="ARBA00006324"/>
    </source>
</evidence>
<dbReference type="AlphaFoldDB" id="A0A0G4I4R8"/>
<evidence type="ECO:0000256" key="10">
    <source>
        <dbReference type="PIRSR" id="PIRSR001365-1"/>
    </source>
</evidence>
<name>A0A0G4I4R8_9ALVE</name>
<keyword evidence="5" id="KW-0963">Cytoplasm</keyword>
<comment type="subcellular location">
    <subcellularLocation>
        <location evidence="1">Cytoplasm</location>
    </subcellularLocation>
</comment>
<comment type="similarity">
    <text evidence="3">Belongs to the DapA family. NanA subfamily.</text>
</comment>
<evidence type="ECO:0000256" key="8">
    <source>
        <dbReference type="ARBA" id="ARBA00044906"/>
    </source>
</evidence>
<evidence type="ECO:0000256" key="6">
    <source>
        <dbReference type="ARBA" id="ARBA00023239"/>
    </source>
</evidence>
<evidence type="ECO:0000256" key="4">
    <source>
        <dbReference type="ARBA" id="ARBA00012911"/>
    </source>
</evidence>
<evidence type="ECO:0000256" key="2">
    <source>
        <dbReference type="ARBA" id="ARBA00004878"/>
    </source>
</evidence>
<feature type="binding site" evidence="11">
    <location>
        <position position="242"/>
    </location>
    <ligand>
        <name>pyruvate</name>
        <dbReference type="ChEBI" id="CHEBI:15361"/>
    </ligand>
</feature>
<dbReference type="GO" id="GO:0005737">
    <property type="term" value="C:cytoplasm"/>
    <property type="evidence" value="ECO:0007669"/>
    <property type="project" value="UniProtKB-SubCell"/>
</dbReference>
<comment type="catalytic activity">
    <reaction evidence="8">
        <text>aceneuramate = aldehydo-N-acetyl-D-mannosamine + pyruvate</text>
        <dbReference type="Rhea" id="RHEA:23296"/>
        <dbReference type="ChEBI" id="CHEBI:15361"/>
        <dbReference type="ChEBI" id="CHEBI:17122"/>
        <dbReference type="ChEBI" id="CHEBI:173083"/>
        <dbReference type="EC" id="4.1.3.3"/>
    </reaction>
</comment>
<gene>
    <name evidence="12" type="ORF">Cvel_10992</name>
</gene>
<dbReference type="GO" id="GO:0008747">
    <property type="term" value="F:N-acetylneuraminate lyase activity"/>
    <property type="evidence" value="ECO:0007669"/>
    <property type="project" value="UniProtKB-EC"/>
</dbReference>
<feature type="active site" description="Proton donor/acceptor" evidence="10">
    <location>
        <position position="165"/>
    </location>
</feature>
<dbReference type="InterPro" id="IPR002220">
    <property type="entry name" value="DapA-like"/>
</dbReference>
<feature type="active site" description="Schiff-base intermediate with substrate" evidence="10">
    <location>
        <position position="195"/>
    </location>
</feature>
<evidence type="ECO:0000256" key="9">
    <source>
        <dbReference type="PIRNR" id="PIRNR001365"/>
    </source>
</evidence>
<evidence type="ECO:0000256" key="11">
    <source>
        <dbReference type="PIRSR" id="PIRSR001365-2"/>
    </source>
</evidence>
<keyword evidence="6 9" id="KW-0456">Lyase</keyword>
<comment type="pathway">
    <text evidence="2">Amino-sugar metabolism; N-acetylneuraminate degradation.</text>
</comment>
<protein>
    <recommendedName>
        <fullName evidence="4">N-acetylneuraminate lyase</fullName>
        <ecNumber evidence="4">4.1.3.3</ecNumber>
    </recommendedName>
</protein>
<evidence type="ECO:0000256" key="5">
    <source>
        <dbReference type="ARBA" id="ARBA00022490"/>
    </source>
</evidence>
<keyword evidence="7" id="KW-0119">Carbohydrate metabolism</keyword>
<dbReference type="EMBL" id="CDMZ01005112">
    <property type="protein sequence ID" value="CEM51978.1"/>
    <property type="molecule type" value="Genomic_DNA"/>
</dbReference>
<proteinExistence type="inferred from homology"/>
<dbReference type="SUPFAM" id="SSF51569">
    <property type="entry name" value="Aldolase"/>
    <property type="match status" value="1"/>
</dbReference>
<evidence type="ECO:0000313" key="12">
    <source>
        <dbReference type="EMBL" id="CEM51978.1"/>
    </source>
</evidence>
<dbReference type="Gene3D" id="3.20.20.70">
    <property type="entry name" value="Aldolase class I"/>
    <property type="match status" value="1"/>
</dbReference>
<organism evidence="12">
    <name type="scientific">Chromera velia CCMP2878</name>
    <dbReference type="NCBI Taxonomy" id="1169474"/>
    <lineage>
        <taxon>Eukaryota</taxon>
        <taxon>Sar</taxon>
        <taxon>Alveolata</taxon>
        <taxon>Colpodellida</taxon>
        <taxon>Chromeraceae</taxon>
        <taxon>Chromera</taxon>
    </lineage>
</organism>
<dbReference type="SMART" id="SM01130">
    <property type="entry name" value="DHDPS"/>
    <property type="match status" value="1"/>
</dbReference>
<accession>A0A0G4I4R8</accession>
<evidence type="ECO:0000256" key="1">
    <source>
        <dbReference type="ARBA" id="ARBA00004496"/>
    </source>
</evidence>
<dbReference type="PANTHER" id="PTHR12128">
    <property type="entry name" value="DIHYDRODIPICOLINATE SYNTHASE"/>
    <property type="match status" value="1"/>
</dbReference>
<dbReference type="PANTHER" id="PTHR12128:SF21">
    <property type="entry name" value="N-ACETYLNEURAMINATE LYASE"/>
    <property type="match status" value="1"/>
</dbReference>
<evidence type="ECO:0000256" key="7">
    <source>
        <dbReference type="ARBA" id="ARBA00023277"/>
    </source>
</evidence>
<dbReference type="PRINTS" id="PR00146">
    <property type="entry name" value="DHPICSNTHASE"/>
</dbReference>
<sequence>MSQTNHQTYANGTAASHRLFAKEFPILAAVCTPFSDETGDVNLSVIPSFAKKLEERDCDGVFLSGTCGEGPSCTVEERKALMRAWAEACRETSSLKLIVHIGGSSVRDARELAEEAARLYAEGRGGIHGIAAVAPFYLKPANEEVLADCIAYIAQGAPHVPFFYYHFPDTTGVTVPLSAALPALMKKVPSLRGVKFTSKDLCDWAKASSFVRSARPHGDFYMWGGYEEVARELCIHGADGWIGAAAPLVATEYRDMCISQKNGAVQKAEEKWKVVESYLKVMDDFGCIQCLRVIFEDGWGLKGVGLAPRLPAKPLSSKDLSALRERLARDGLVA</sequence>
<dbReference type="VEuPathDB" id="CryptoDB:Cvel_10992"/>
<reference evidence="12" key="1">
    <citation type="submission" date="2014-11" db="EMBL/GenBank/DDBJ databases">
        <authorList>
            <person name="Otto D Thomas"/>
            <person name="Naeem Raeece"/>
        </authorList>
    </citation>
    <scope>NUCLEOTIDE SEQUENCE</scope>
</reference>
<dbReference type="InterPro" id="IPR013785">
    <property type="entry name" value="Aldolase_TIM"/>
</dbReference>
<dbReference type="PIRSF" id="PIRSF001365">
    <property type="entry name" value="DHDPS"/>
    <property type="match status" value="1"/>
</dbReference>
<dbReference type="EC" id="4.1.3.3" evidence="4"/>
<dbReference type="Pfam" id="PF00701">
    <property type="entry name" value="DHDPS"/>
    <property type="match status" value="1"/>
</dbReference>